<evidence type="ECO:0000256" key="5">
    <source>
        <dbReference type="SAM" id="MobiDB-lite"/>
    </source>
</evidence>
<evidence type="ECO:0000259" key="7">
    <source>
        <dbReference type="PROSITE" id="PS50850"/>
    </source>
</evidence>
<evidence type="ECO:0000313" key="8">
    <source>
        <dbReference type="EMBL" id="KAK9772993.1"/>
    </source>
</evidence>
<feature type="transmembrane region" description="Helical" evidence="6">
    <location>
        <begin position="280"/>
        <end position="299"/>
    </location>
</feature>
<reference evidence="8 9" key="1">
    <citation type="submission" date="2024-02" db="EMBL/GenBank/DDBJ databases">
        <title>First draft genome assembly of two strains of Seiridium cardinale.</title>
        <authorList>
            <person name="Emiliani G."/>
            <person name="Scali E."/>
        </authorList>
    </citation>
    <scope>NUCLEOTIDE SEQUENCE [LARGE SCALE GENOMIC DNA]</scope>
    <source>
        <strain evidence="8 9">BM-138-000479</strain>
    </source>
</reference>
<feature type="transmembrane region" description="Helical" evidence="6">
    <location>
        <begin position="427"/>
        <end position="446"/>
    </location>
</feature>
<feature type="transmembrane region" description="Helical" evidence="6">
    <location>
        <begin position="50"/>
        <end position="73"/>
    </location>
</feature>
<feature type="transmembrane region" description="Helical" evidence="6">
    <location>
        <begin position="202"/>
        <end position="224"/>
    </location>
</feature>
<accession>A0ABR2XGT5</accession>
<dbReference type="PROSITE" id="PS50850">
    <property type="entry name" value="MFS"/>
    <property type="match status" value="1"/>
</dbReference>
<dbReference type="PANTHER" id="PTHR23502">
    <property type="entry name" value="MAJOR FACILITATOR SUPERFAMILY"/>
    <property type="match status" value="1"/>
</dbReference>
<dbReference type="Gene3D" id="1.20.1250.20">
    <property type="entry name" value="MFS general substrate transporter like domains"/>
    <property type="match status" value="1"/>
</dbReference>
<dbReference type="PANTHER" id="PTHR23502:SF47">
    <property type="entry name" value="MAJOR FACILITATOR SUPERFAMILY (MFS) PROFILE DOMAIN-CONTAINING PROTEIN-RELATED"/>
    <property type="match status" value="1"/>
</dbReference>
<evidence type="ECO:0000313" key="9">
    <source>
        <dbReference type="Proteomes" id="UP001465668"/>
    </source>
</evidence>
<keyword evidence="3 6" id="KW-1133">Transmembrane helix</keyword>
<protein>
    <submittedName>
        <fullName evidence="8">Major facilitator superfamily (MFS) profile domain-containing protein</fullName>
    </submittedName>
</protein>
<evidence type="ECO:0000256" key="3">
    <source>
        <dbReference type="ARBA" id="ARBA00022989"/>
    </source>
</evidence>
<gene>
    <name evidence="8" type="ORF">SCAR479_10323</name>
</gene>
<feature type="transmembrane region" description="Helical" evidence="6">
    <location>
        <begin position="114"/>
        <end position="133"/>
    </location>
</feature>
<feature type="transmembrane region" description="Helical" evidence="6">
    <location>
        <begin position="139"/>
        <end position="162"/>
    </location>
</feature>
<keyword evidence="2 6" id="KW-0812">Transmembrane</keyword>
<feature type="transmembrane region" description="Helical" evidence="6">
    <location>
        <begin position="452"/>
        <end position="474"/>
    </location>
</feature>
<name>A0ABR2XGT5_9PEZI</name>
<evidence type="ECO:0000256" key="4">
    <source>
        <dbReference type="ARBA" id="ARBA00023136"/>
    </source>
</evidence>
<feature type="domain" description="Major facilitator superfamily (MFS) profile" evidence="7">
    <location>
        <begin position="49"/>
        <end position="477"/>
    </location>
</feature>
<dbReference type="SUPFAM" id="SSF103473">
    <property type="entry name" value="MFS general substrate transporter"/>
    <property type="match status" value="1"/>
</dbReference>
<evidence type="ECO:0000256" key="6">
    <source>
        <dbReference type="SAM" id="Phobius"/>
    </source>
</evidence>
<sequence length="488" mass="52720">MSNNGITPERAPLLPTTATAGDENLVEPTGPDDPLNATNSMPKWRKWMSAVLLGAMTFAATFSSAAFAAVGPGMARELKTTPENMALATSLFVFGFAAGPIFMGPASEVFGRKAPLFAGYLAFVLFQIPVALADDIQTVLIWRFLGGVASSGSPAIVGGYLADFLRPVERGVAVAIFAATTLIGPPVGAIVGSILLQSSLGWRWAAWLSMIMAIVFSGAAWFVVPETYMPVLLQRKARELRLTTGNWAFHTKADESPITIGTFISKYLTRPFLMLFREPILIVMTLYVSFTFGMIYFLFVSYSFSFVQERGWSPLNASLPLLGIIAGIAIGSLYVTRYTMTTYAAKIRNSVKITPEDRLPPMIIGGFILPLGLFCFSATSSPGITAWPQIFSGVLTGSGIQILTLQSLAYVLDVYTVNANSAISGTVVVRSLLGGLFPIVAVPLYQRLHAQWATFVVALVASAFSAVPVLLFYYGTKIRSWSRYVVKK</sequence>
<evidence type="ECO:0000256" key="2">
    <source>
        <dbReference type="ARBA" id="ARBA00022692"/>
    </source>
</evidence>
<organism evidence="8 9">
    <name type="scientific">Seiridium cardinale</name>
    <dbReference type="NCBI Taxonomy" id="138064"/>
    <lineage>
        <taxon>Eukaryota</taxon>
        <taxon>Fungi</taxon>
        <taxon>Dikarya</taxon>
        <taxon>Ascomycota</taxon>
        <taxon>Pezizomycotina</taxon>
        <taxon>Sordariomycetes</taxon>
        <taxon>Xylariomycetidae</taxon>
        <taxon>Amphisphaeriales</taxon>
        <taxon>Sporocadaceae</taxon>
        <taxon>Seiridium</taxon>
    </lineage>
</organism>
<feature type="transmembrane region" description="Helical" evidence="6">
    <location>
        <begin position="319"/>
        <end position="338"/>
    </location>
</feature>
<keyword evidence="4 6" id="KW-0472">Membrane</keyword>
<proteinExistence type="predicted"/>
<evidence type="ECO:0000256" key="1">
    <source>
        <dbReference type="ARBA" id="ARBA00004141"/>
    </source>
</evidence>
<dbReference type="InterPro" id="IPR005829">
    <property type="entry name" value="Sugar_transporter_CS"/>
</dbReference>
<dbReference type="InterPro" id="IPR011701">
    <property type="entry name" value="MFS"/>
</dbReference>
<feature type="region of interest" description="Disordered" evidence="5">
    <location>
        <begin position="1"/>
        <end position="38"/>
    </location>
</feature>
<dbReference type="EMBL" id="JARVKM010000055">
    <property type="protein sequence ID" value="KAK9772993.1"/>
    <property type="molecule type" value="Genomic_DNA"/>
</dbReference>
<dbReference type="Pfam" id="PF07690">
    <property type="entry name" value="MFS_1"/>
    <property type="match status" value="1"/>
</dbReference>
<dbReference type="Proteomes" id="UP001465668">
    <property type="component" value="Unassembled WGS sequence"/>
</dbReference>
<dbReference type="InterPro" id="IPR036259">
    <property type="entry name" value="MFS_trans_sf"/>
</dbReference>
<feature type="transmembrane region" description="Helical" evidence="6">
    <location>
        <begin position="359"/>
        <end position="379"/>
    </location>
</feature>
<keyword evidence="9" id="KW-1185">Reference proteome</keyword>
<comment type="subcellular location">
    <subcellularLocation>
        <location evidence="1">Membrane</location>
        <topology evidence="1">Multi-pass membrane protein</topology>
    </subcellularLocation>
</comment>
<dbReference type="PROSITE" id="PS00216">
    <property type="entry name" value="SUGAR_TRANSPORT_1"/>
    <property type="match status" value="1"/>
</dbReference>
<comment type="caution">
    <text evidence="8">The sequence shown here is derived from an EMBL/GenBank/DDBJ whole genome shotgun (WGS) entry which is preliminary data.</text>
</comment>
<feature type="transmembrane region" description="Helical" evidence="6">
    <location>
        <begin position="391"/>
        <end position="415"/>
    </location>
</feature>
<feature type="transmembrane region" description="Helical" evidence="6">
    <location>
        <begin position="85"/>
        <end position="102"/>
    </location>
</feature>
<dbReference type="InterPro" id="IPR020846">
    <property type="entry name" value="MFS_dom"/>
</dbReference>
<feature type="transmembrane region" description="Helical" evidence="6">
    <location>
        <begin position="174"/>
        <end position="196"/>
    </location>
</feature>